<evidence type="ECO:0000313" key="4">
    <source>
        <dbReference type="EMBL" id="QQT02710.1"/>
    </source>
</evidence>
<dbReference type="Pfam" id="PF19580">
    <property type="entry name" value="Exo_endo_phos_3"/>
    <property type="match status" value="1"/>
</dbReference>
<feature type="domain" description="GH29D-like beta-sandwich" evidence="1">
    <location>
        <begin position="130"/>
        <end position="191"/>
    </location>
</feature>
<dbReference type="InterPro" id="IPR005135">
    <property type="entry name" value="Endo/exonuclease/phosphatase"/>
</dbReference>
<dbReference type="Pfam" id="PF19886">
    <property type="entry name" value="DUF6359"/>
    <property type="match status" value="1"/>
</dbReference>
<feature type="domain" description="GH29D-like beta-sandwich" evidence="1">
    <location>
        <begin position="386"/>
        <end position="452"/>
    </location>
</feature>
<gene>
    <name evidence="4" type="ORF">I6J18_15870</name>
</gene>
<dbReference type="InterPro" id="IPR045939">
    <property type="entry name" value="YhcR_N"/>
</dbReference>
<dbReference type="GO" id="GO:0003824">
    <property type="term" value="F:catalytic activity"/>
    <property type="evidence" value="ECO:0007669"/>
    <property type="project" value="InterPro"/>
</dbReference>
<feature type="domain" description="Endonuclease/exonuclease/phosphatase" evidence="2">
    <location>
        <begin position="853"/>
        <end position="999"/>
    </location>
</feature>
<evidence type="ECO:0000313" key="5">
    <source>
        <dbReference type="Proteomes" id="UP000595254"/>
    </source>
</evidence>
<dbReference type="CDD" id="cd10283">
    <property type="entry name" value="MnuA_DNase1-like"/>
    <property type="match status" value="1"/>
</dbReference>
<accession>A0A974S374</accession>
<dbReference type="InterPro" id="IPR036691">
    <property type="entry name" value="Endo/exonu/phosph_ase_sf"/>
</dbReference>
<feature type="domain" description="Endonuclease YhcR N-terminal" evidence="3">
    <location>
        <begin position="6"/>
        <end position="111"/>
    </location>
</feature>
<dbReference type="EMBL" id="CP068053">
    <property type="protein sequence ID" value="QQT02710.1"/>
    <property type="molecule type" value="Genomic_DNA"/>
</dbReference>
<dbReference type="CDD" id="cd04486">
    <property type="entry name" value="YhcR_OBF_like"/>
    <property type="match status" value="1"/>
</dbReference>
<dbReference type="SUPFAM" id="SSF56219">
    <property type="entry name" value="DNase I-like"/>
    <property type="match status" value="1"/>
</dbReference>
<evidence type="ECO:0000259" key="1">
    <source>
        <dbReference type="Pfam" id="PF13290"/>
    </source>
</evidence>
<name>A0A974S374_PERPY</name>
<dbReference type="InterPro" id="IPR059177">
    <property type="entry name" value="GH29D-like_dom"/>
</dbReference>
<dbReference type="PANTHER" id="PTHR42834">
    <property type="entry name" value="ENDONUCLEASE/EXONUCLEASE/PHOSPHATASE FAMILY PROTEIN (AFU_ORTHOLOGUE AFUA_3G09210)"/>
    <property type="match status" value="1"/>
</dbReference>
<evidence type="ECO:0000259" key="2">
    <source>
        <dbReference type="Pfam" id="PF19580"/>
    </source>
</evidence>
<sequence>MAANVITVGEAIENNTGTATVEGYIVGYTTGTKSYTKDPAKYADTNIAIADSPEETDPAKIMPVELKSGSTLRTLLGLKTTPAHLGKKVSVTGELKTYFTVSGMKELTAGSIVEDEDSNQVETVKASTTGGVEKGTKVSLRSETADSEIYYTVDGSEPNASSTKYESPITIDSAMTIKAVALAPGLENSEVAVFEYSILSSSSILDVRKQEVGSAALTTGIVTAVFTGSNTTVYIQDETAGIVLYGAGLELETGDLVKVKGKLVDYQSLLELEVQKSDVTVIEKSGVPQASQVKASELDESKEATLVSLKNVHVESLTNGVYTVKDDQGTSFAIRPNDAELLTVGTSYEQITGVLGSFKNVYQLIPRSKLDVIQDSTKVQEVAAVPGSGMIKTGESITLASATEGATIYYTTDGSEPSTSSSIYQEAIVIEKETTIKAFAVKKDLKDSMVSTFTYTIQVGDPRIHDIQGIGHTSPYENQSVADIEGVVTYIVDANNFYMQDPEGDNDERTAEGILIYKKAHGVQLGDLMKISGQVKEFVLDGYSDKQSTDLTMTEINVSEMTTVQRGQALPKPVILGVDRISPTEKIDSDGLAVFNPDTDGIDFYESLEGMLVQLDSPKVVAPQEYGEVIVVPGNYQTNTAAGGLKYTESDANPERISLLINDRNYVAKTGDYFAGNVTGVVSYGFSNYKVLTDKAKLPELKDGGTKREVTSIEADQKKLTIASYNLENFSAESADDKLTKLAEAIVTNLKSPDIIGLTEMQDNDGAKDTGTTDAAQSYEKLTAKINELGGPVYQYTDIAPENNQDGGAPGGNIRVGFLYKQDKITLTPGVKGTATEAVGFSEGRLTLNPGRIDPTNPAFASSRKPLAAQFEFNGEKVIVVANHFNSKGGDQPLFGKNQPPVLTSEIQRLQIASIVNGFVKDVKAKDEQANVVLLGDFNDFEFSKPLEVLKGKELTNMVDTVPFAKRYSYTYQGNSQVLDHILVSNNMAAKTKAEIVHINSSFTEADGRASDHDPLIIQTELTAQKKYNKIYNLVGYKAKKLVIDTENSLVMMDRSSSIKEGIWVKATATLNGEGLKKTKIIICPDKKNSIVDFEGSVVKEVLIENNQVKEIRGAEHVKKWKKGKHVDVSNITFYHSNGEKIASPFKEKKKKHKKLGKKAS</sequence>
<dbReference type="Gene3D" id="3.60.10.10">
    <property type="entry name" value="Endonuclease/exonuclease/phosphatase"/>
    <property type="match status" value="1"/>
</dbReference>
<dbReference type="PANTHER" id="PTHR42834:SF1">
    <property type="entry name" value="ENDONUCLEASE_EXONUCLEASE_PHOSPHATASE FAMILY PROTEIN (AFU_ORTHOLOGUE AFUA_3G09210)"/>
    <property type="match status" value="1"/>
</dbReference>
<protein>
    <submittedName>
        <fullName evidence="4">Chitobiase/beta-hexosaminidase C-terminal domain-containing protein</fullName>
    </submittedName>
</protein>
<evidence type="ECO:0000259" key="3">
    <source>
        <dbReference type="Pfam" id="PF19886"/>
    </source>
</evidence>
<dbReference type="AlphaFoldDB" id="A0A974S374"/>
<keyword evidence="5" id="KW-1185">Reference proteome</keyword>
<dbReference type="KEGG" id="ppsr:I6J18_15870"/>
<dbReference type="Proteomes" id="UP000595254">
    <property type="component" value="Chromosome"/>
</dbReference>
<reference evidence="4 5" key="1">
    <citation type="submission" date="2021-01" db="EMBL/GenBank/DDBJ databases">
        <title>FDA dAtabase for Regulatory Grade micrObial Sequences (FDA-ARGOS): Supporting development and validation of Infectious Disease Dx tests.</title>
        <authorList>
            <person name="Nelson B."/>
            <person name="Plummer A."/>
            <person name="Tallon L."/>
            <person name="Sadzewicz L."/>
            <person name="Zhao X."/>
            <person name="Boylan J."/>
            <person name="Ott S."/>
            <person name="Bowen H."/>
            <person name="Vavikolanu K."/>
            <person name="Mehta A."/>
            <person name="Aluvathingal J."/>
            <person name="Nadendla S."/>
            <person name="Myers T."/>
            <person name="Yan Y."/>
            <person name="Sichtig H."/>
        </authorList>
    </citation>
    <scope>NUCLEOTIDE SEQUENCE [LARGE SCALE GENOMIC DNA]</scope>
    <source>
        <strain evidence="4 5">FDAARGOS_1161</strain>
    </source>
</reference>
<organism evidence="4 5">
    <name type="scientific">Peribacillus psychrosaccharolyticus</name>
    <name type="common">Bacillus psychrosaccharolyticus</name>
    <dbReference type="NCBI Taxonomy" id="1407"/>
    <lineage>
        <taxon>Bacteria</taxon>
        <taxon>Bacillati</taxon>
        <taxon>Bacillota</taxon>
        <taxon>Bacilli</taxon>
        <taxon>Bacillales</taxon>
        <taxon>Bacillaceae</taxon>
        <taxon>Peribacillus</taxon>
    </lineage>
</organism>
<proteinExistence type="predicted"/>
<dbReference type="Pfam" id="PF13290">
    <property type="entry name" value="CHB_HEX_C_1"/>
    <property type="match status" value="2"/>
</dbReference>